<dbReference type="SMART" id="SM00332">
    <property type="entry name" value="PP2Cc"/>
    <property type="match status" value="1"/>
</dbReference>
<gene>
    <name evidence="2" type="ORF">NIASO_05290</name>
</gene>
<sequence>MNRKIDVYAQTDLGRKREENEDNFIAVPALWSRASRALIGAIDGVGGYEGGAEAALISKQTIEDYFQNFSFGAPLQLLKEAAVAANNAIYEARRQNVELGRMSCVLSVAVLDADKELMYVAHVGDSRGYVYRNGAMLKITRDHSSVGMKEDSGYLTEEEAMQHPRRNEINKMVGELLLDANDSDNYFDIGEHSFLPDDIALFCSDGLTDLVTQAEMVLILSANNTLQQKAQQLIDKANALGGKDNITVVLATYAAPKKPGRKRSVKNTIEVPIEAENAQTATIMNQETTSATISKKK</sequence>
<reference evidence="2 3" key="1">
    <citation type="submission" date="2013-12" db="EMBL/GenBank/DDBJ databases">
        <authorList>
            <consortium name="DOE Joint Genome Institute"/>
            <person name="Eisen J."/>
            <person name="Huntemann M."/>
            <person name="Han J."/>
            <person name="Chen A."/>
            <person name="Kyrpides N."/>
            <person name="Mavromatis K."/>
            <person name="Markowitz V."/>
            <person name="Palaniappan K."/>
            <person name="Ivanova N."/>
            <person name="Schaumberg A."/>
            <person name="Pati A."/>
            <person name="Liolios K."/>
            <person name="Nordberg H.P."/>
            <person name="Cantor M.N."/>
            <person name="Hua S.X."/>
            <person name="Woyke T."/>
        </authorList>
    </citation>
    <scope>NUCLEOTIDE SEQUENCE [LARGE SCALE GENOMIC DNA]</scope>
    <source>
        <strain evidence="3">DSM 19437</strain>
    </source>
</reference>
<protein>
    <submittedName>
        <fullName evidence="2">Serine/threonine phosphatase</fullName>
    </submittedName>
</protein>
<dbReference type="Proteomes" id="UP000003586">
    <property type="component" value="Chromosome"/>
</dbReference>
<dbReference type="Gene3D" id="3.60.40.10">
    <property type="entry name" value="PPM-type phosphatase domain"/>
    <property type="match status" value="1"/>
</dbReference>
<dbReference type="PANTHER" id="PTHR13832:SF827">
    <property type="entry name" value="PROTEIN PHOSPHATASE 1L"/>
    <property type="match status" value="1"/>
</dbReference>
<organism evidence="2 3">
    <name type="scientific">Niabella soli DSM 19437</name>
    <dbReference type="NCBI Taxonomy" id="929713"/>
    <lineage>
        <taxon>Bacteria</taxon>
        <taxon>Pseudomonadati</taxon>
        <taxon>Bacteroidota</taxon>
        <taxon>Chitinophagia</taxon>
        <taxon>Chitinophagales</taxon>
        <taxon>Chitinophagaceae</taxon>
        <taxon>Niabella</taxon>
    </lineage>
</organism>
<dbReference type="PROSITE" id="PS51746">
    <property type="entry name" value="PPM_2"/>
    <property type="match status" value="1"/>
</dbReference>
<dbReference type="eggNOG" id="COG0631">
    <property type="taxonomic scope" value="Bacteria"/>
</dbReference>
<name>W0EYY0_9BACT</name>
<accession>W0EYY0</accession>
<dbReference type="InterPro" id="IPR001932">
    <property type="entry name" value="PPM-type_phosphatase-like_dom"/>
</dbReference>
<dbReference type="STRING" id="929713.NIASO_05290"/>
<dbReference type="KEGG" id="nso:NIASO_05290"/>
<dbReference type="OrthoDB" id="9801841at2"/>
<feature type="domain" description="PPM-type phosphatase" evidence="1">
    <location>
        <begin position="6"/>
        <end position="253"/>
    </location>
</feature>
<proteinExistence type="predicted"/>
<dbReference type="PANTHER" id="PTHR13832">
    <property type="entry name" value="PROTEIN PHOSPHATASE 2C"/>
    <property type="match status" value="1"/>
</dbReference>
<evidence type="ECO:0000313" key="2">
    <source>
        <dbReference type="EMBL" id="AHF14758.1"/>
    </source>
</evidence>
<dbReference type="SUPFAM" id="SSF81606">
    <property type="entry name" value="PP2C-like"/>
    <property type="match status" value="1"/>
</dbReference>
<dbReference type="CDD" id="cd00143">
    <property type="entry name" value="PP2Cc"/>
    <property type="match status" value="1"/>
</dbReference>
<dbReference type="HOGENOM" id="CLU_034545_0_3_10"/>
<evidence type="ECO:0000259" key="1">
    <source>
        <dbReference type="PROSITE" id="PS51746"/>
    </source>
</evidence>
<dbReference type="EMBL" id="CP007035">
    <property type="protein sequence ID" value="AHF14758.1"/>
    <property type="molecule type" value="Genomic_DNA"/>
</dbReference>
<dbReference type="SMART" id="SM00331">
    <property type="entry name" value="PP2C_SIG"/>
    <property type="match status" value="1"/>
</dbReference>
<dbReference type="InterPro" id="IPR036457">
    <property type="entry name" value="PPM-type-like_dom_sf"/>
</dbReference>
<dbReference type="AlphaFoldDB" id="W0EYY0"/>
<dbReference type="RefSeq" id="WP_008582996.1">
    <property type="nucleotide sequence ID" value="NZ_CP007035.1"/>
</dbReference>
<evidence type="ECO:0000313" key="3">
    <source>
        <dbReference type="Proteomes" id="UP000003586"/>
    </source>
</evidence>
<dbReference type="Pfam" id="PF00481">
    <property type="entry name" value="PP2C"/>
    <property type="match status" value="1"/>
</dbReference>
<dbReference type="InterPro" id="IPR015655">
    <property type="entry name" value="PP2C"/>
</dbReference>
<dbReference type="GO" id="GO:0004722">
    <property type="term" value="F:protein serine/threonine phosphatase activity"/>
    <property type="evidence" value="ECO:0007669"/>
    <property type="project" value="InterPro"/>
</dbReference>
<keyword evidence="3" id="KW-1185">Reference proteome</keyword>